<comment type="caution">
    <text evidence="1">The sequence shown here is derived from an EMBL/GenBank/DDBJ whole genome shotgun (WGS) entry which is preliminary data.</text>
</comment>
<evidence type="ECO:0000313" key="1">
    <source>
        <dbReference type="EMBL" id="CAJ1383998.1"/>
    </source>
</evidence>
<evidence type="ECO:0000313" key="2">
    <source>
        <dbReference type="Proteomes" id="UP001178507"/>
    </source>
</evidence>
<accession>A0AA36IA83</accession>
<gene>
    <name evidence="1" type="ORF">EVOR1521_LOCUS10952</name>
</gene>
<name>A0AA36IA83_9DINO</name>
<organism evidence="1 2">
    <name type="scientific">Effrenium voratum</name>
    <dbReference type="NCBI Taxonomy" id="2562239"/>
    <lineage>
        <taxon>Eukaryota</taxon>
        <taxon>Sar</taxon>
        <taxon>Alveolata</taxon>
        <taxon>Dinophyceae</taxon>
        <taxon>Suessiales</taxon>
        <taxon>Symbiodiniaceae</taxon>
        <taxon>Effrenium</taxon>
    </lineage>
</organism>
<protein>
    <submittedName>
        <fullName evidence="1">Uncharacterized protein</fullName>
    </submittedName>
</protein>
<dbReference type="AlphaFoldDB" id="A0AA36IA83"/>
<proteinExistence type="predicted"/>
<keyword evidence="2" id="KW-1185">Reference proteome</keyword>
<reference evidence="1" key="1">
    <citation type="submission" date="2023-08" db="EMBL/GenBank/DDBJ databases">
        <authorList>
            <person name="Chen Y."/>
            <person name="Shah S."/>
            <person name="Dougan E. K."/>
            <person name="Thang M."/>
            <person name="Chan C."/>
        </authorList>
    </citation>
    <scope>NUCLEOTIDE SEQUENCE</scope>
</reference>
<sequence length="197" mass="21844">MCWAAARIHGCNSSQLAALWQPLAFATRQTVECPKWARGQLSLDPSNKQDLREALPVVVERARLVLPQTTPQALANCCWGPAFSDYCDDVFLEAAAKKVATDAAGWKPAGCRLDLPSVLWAFARLSATGYSDMLHVAERLSMIDRLGDWGLCAVAWSKQLDASGNFLAFRRSLELEIECRQLSEEDVQRSSMGPEKW</sequence>
<dbReference type="EMBL" id="CAUJNA010001068">
    <property type="protein sequence ID" value="CAJ1383998.1"/>
    <property type="molecule type" value="Genomic_DNA"/>
</dbReference>
<dbReference type="Proteomes" id="UP001178507">
    <property type="component" value="Unassembled WGS sequence"/>
</dbReference>